<gene>
    <name evidence="1" type="ORF">PLEPLA_LOCUS45675</name>
</gene>
<dbReference type="AlphaFoldDB" id="A0A9N7ZCB7"/>
<comment type="caution">
    <text evidence="1">The sequence shown here is derived from an EMBL/GenBank/DDBJ whole genome shotgun (WGS) entry which is preliminary data.</text>
</comment>
<proteinExistence type="predicted"/>
<protein>
    <submittedName>
        <fullName evidence="1">Uncharacterized protein</fullName>
    </submittedName>
</protein>
<accession>A0A9N7ZCB7</accession>
<dbReference type="Proteomes" id="UP001153269">
    <property type="component" value="Unassembled WGS sequence"/>
</dbReference>
<evidence type="ECO:0000313" key="1">
    <source>
        <dbReference type="EMBL" id="CAB1457847.1"/>
    </source>
</evidence>
<keyword evidence="2" id="KW-1185">Reference proteome</keyword>
<reference evidence="1" key="1">
    <citation type="submission" date="2020-03" db="EMBL/GenBank/DDBJ databases">
        <authorList>
            <person name="Weist P."/>
        </authorList>
    </citation>
    <scope>NUCLEOTIDE SEQUENCE</scope>
</reference>
<organism evidence="1 2">
    <name type="scientific">Pleuronectes platessa</name>
    <name type="common">European plaice</name>
    <dbReference type="NCBI Taxonomy" id="8262"/>
    <lineage>
        <taxon>Eukaryota</taxon>
        <taxon>Metazoa</taxon>
        <taxon>Chordata</taxon>
        <taxon>Craniata</taxon>
        <taxon>Vertebrata</taxon>
        <taxon>Euteleostomi</taxon>
        <taxon>Actinopterygii</taxon>
        <taxon>Neopterygii</taxon>
        <taxon>Teleostei</taxon>
        <taxon>Neoteleostei</taxon>
        <taxon>Acanthomorphata</taxon>
        <taxon>Carangaria</taxon>
        <taxon>Pleuronectiformes</taxon>
        <taxon>Pleuronectoidei</taxon>
        <taxon>Pleuronectidae</taxon>
        <taxon>Pleuronectes</taxon>
    </lineage>
</organism>
<name>A0A9N7ZCB7_PLEPL</name>
<dbReference type="EMBL" id="CADEAL010004360">
    <property type="protein sequence ID" value="CAB1457847.1"/>
    <property type="molecule type" value="Genomic_DNA"/>
</dbReference>
<evidence type="ECO:0000313" key="2">
    <source>
        <dbReference type="Proteomes" id="UP001153269"/>
    </source>
</evidence>
<sequence>MLVLHKYFNAANCSQDISIIKCFQFSDQNFDLEVKVPHNIGRKRLYWPRLEDKIWYTVDKDVTLSHPQKTSHRGMSRFPSRVFTALVRLVAIFTNSLEREVERLDVDCYQQLCGRLSP</sequence>